<proteinExistence type="predicted"/>
<dbReference type="InterPro" id="IPR013424">
    <property type="entry name" value="Ice-binding_C"/>
</dbReference>
<protein>
    <submittedName>
        <fullName evidence="3">PEP-CTERM protein-sorting domain-containing protein</fullName>
    </submittedName>
</protein>
<dbReference type="NCBIfam" id="TIGR02913">
    <property type="entry name" value="HAF_rpt"/>
    <property type="match status" value="5"/>
</dbReference>
<evidence type="ECO:0000256" key="1">
    <source>
        <dbReference type="SAM" id="SignalP"/>
    </source>
</evidence>
<dbReference type="EMBL" id="FODO01000012">
    <property type="protein sequence ID" value="SEO54647.1"/>
    <property type="molecule type" value="Genomic_DNA"/>
</dbReference>
<keyword evidence="4" id="KW-1185">Reference proteome</keyword>
<accession>A0A1H8QL28</accession>
<keyword evidence="1" id="KW-0732">Signal</keyword>
<evidence type="ECO:0000259" key="2">
    <source>
        <dbReference type="Pfam" id="PF07589"/>
    </source>
</evidence>
<feature type="signal peptide" evidence="1">
    <location>
        <begin position="1"/>
        <end position="23"/>
    </location>
</feature>
<feature type="chain" id="PRO_5011709140" evidence="1">
    <location>
        <begin position="24"/>
        <end position="400"/>
    </location>
</feature>
<dbReference type="Pfam" id="PF07589">
    <property type="entry name" value="PEP-CTERM"/>
    <property type="match status" value="1"/>
</dbReference>
<dbReference type="STRING" id="42354.SAMN05216333_11220"/>
<feature type="domain" description="Ice-binding protein C-terminal" evidence="2">
    <location>
        <begin position="368"/>
        <end position="389"/>
    </location>
</feature>
<organism evidence="3 4">
    <name type="scientific">Nitrosomonas oligotropha</name>
    <dbReference type="NCBI Taxonomy" id="42354"/>
    <lineage>
        <taxon>Bacteria</taxon>
        <taxon>Pseudomonadati</taxon>
        <taxon>Pseudomonadota</taxon>
        <taxon>Betaproteobacteria</taxon>
        <taxon>Nitrosomonadales</taxon>
        <taxon>Nitrosomonadaceae</taxon>
        <taxon>Nitrosomonas</taxon>
    </lineage>
</organism>
<evidence type="ECO:0000313" key="3">
    <source>
        <dbReference type="EMBL" id="SEO54647.1"/>
    </source>
</evidence>
<evidence type="ECO:0000313" key="4">
    <source>
        <dbReference type="Proteomes" id="UP000198814"/>
    </source>
</evidence>
<gene>
    <name evidence="3" type="ORF">SAMN05216333_11220</name>
</gene>
<dbReference type="NCBIfam" id="TIGR02595">
    <property type="entry name" value="PEP_CTERM"/>
    <property type="match status" value="1"/>
</dbReference>
<dbReference type="InterPro" id="IPR014262">
    <property type="entry name" value="HAF_rpt"/>
</dbReference>
<dbReference type="Proteomes" id="UP000198814">
    <property type="component" value="Unassembled WGS sequence"/>
</dbReference>
<reference evidence="4" key="1">
    <citation type="submission" date="2016-10" db="EMBL/GenBank/DDBJ databases">
        <authorList>
            <person name="Varghese N."/>
            <person name="Submissions S."/>
        </authorList>
    </citation>
    <scope>NUCLEOTIDE SEQUENCE [LARGE SCALE GENOMIC DNA]</scope>
    <source>
        <strain evidence="4">Nm76</strain>
    </source>
</reference>
<dbReference type="AlphaFoldDB" id="A0A1H8QL28"/>
<sequence>MIIKNMNKLLFIAALSVSVNASAEWSIIGLGTLGGISSTATGINDSGQVSGTYRSNDGKSHAFSTGANGIGAFDLGTLGGSLSVAEDINNSGKVTGASYITGDALWAIDVPAFHAYLTGENGIGMNDLGGPLSYGMDVNNSGVVVGQSAFDSKYVHGFITANNGSDMKDMGTLGGNQSSALGVNDSGQVVGWSSISTKNDIYHAFITGADGNGMIDLGTLGGESSVATDINSSGQTVGSSDDAFGNTRAFVTGPNGFGMTDLGTFGGISSWATGINDAGQVVGSAYTPGTEIHAFVFNNGVMVDLSLLEPIVSAGWTNLQATEINNFGQIVGEGTLNGVRQGFLISGADQEDFYLTYVPPKYDTPTTSIPEPSTYVMLLAGLGLVGFSLKHQTKSSRVNA</sequence>
<name>A0A1H8QL28_9PROT</name>